<gene>
    <name evidence="13" type="ORF">CRE_10732</name>
</gene>
<dbReference type="Pfam" id="PF09848">
    <property type="entry name" value="SLFN-g3_helicase"/>
    <property type="match status" value="1"/>
</dbReference>
<dbReference type="Pfam" id="PF03315">
    <property type="entry name" value="SDH_beta"/>
    <property type="match status" value="1"/>
</dbReference>
<evidence type="ECO:0000313" key="14">
    <source>
        <dbReference type="Proteomes" id="UP000008281"/>
    </source>
</evidence>
<dbReference type="Gene3D" id="3.30.1330.90">
    <property type="entry name" value="D-3-phosphoglycerate dehydrogenase, domain 3"/>
    <property type="match status" value="1"/>
</dbReference>
<protein>
    <recommendedName>
        <fullName evidence="15">L-serine ammonia-lyase</fullName>
    </recommendedName>
</protein>
<dbReference type="AlphaFoldDB" id="E3NPC6"/>
<comment type="cofactor">
    <cofactor evidence="1">
        <name>[4Fe-4S] cluster</name>
        <dbReference type="ChEBI" id="CHEBI:49883"/>
    </cofactor>
</comment>
<dbReference type="GO" id="GO:0003941">
    <property type="term" value="F:L-serine ammonia-lyase activity"/>
    <property type="evidence" value="ECO:0007669"/>
    <property type="project" value="InterPro"/>
</dbReference>
<dbReference type="Pfam" id="PF03313">
    <property type="entry name" value="SDH_alpha"/>
    <property type="match status" value="2"/>
</dbReference>
<evidence type="ECO:0000259" key="11">
    <source>
        <dbReference type="Pfam" id="PF03315"/>
    </source>
</evidence>
<dbReference type="InterPro" id="IPR027417">
    <property type="entry name" value="P-loop_NTPase"/>
</dbReference>
<evidence type="ECO:0000259" key="12">
    <source>
        <dbReference type="Pfam" id="PF09848"/>
    </source>
</evidence>
<dbReference type="InParanoid" id="E3NPC6"/>
<feature type="region of interest" description="Disordered" evidence="9">
    <location>
        <begin position="918"/>
        <end position="937"/>
    </location>
</feature>
<dbReference type="eggNOG" id="ENOG502QRC1">
    <property type="taxonomic scope" value="Eukaryota"/>
</dbReference>
<proteinExistence type="predicted"/>
<dbReference type="SUPFAM" id="SSF52540">
    <property type="entry name" value="P-loop containing nucleoside triphosphate hydrolases"/>
    <property type="match status" value="1"/>
</dbReference>
<evidence type="ECO:0000259" key="10">
    <source>
        <dbReference type="Pfam" id="PF03313"/>
    </source>
</evidence>
<reference evidence="13" key="1">
    <citation type="submission" date="2007-07" db="EMBL/GenBank/DDBJ databases">
        <title>PCAP assembly of the Caenorhabditis remanei genome.</title>
        <authorList>
            <consortium name="The Caenorhabditis remanei Sequencing Consortium"/>
            <person name="Wilson R.K."/>
        </authorList>
    </citation>
    <scope>NUCLEOTIDE SEQUENCE [LARGE SCALE GENOMIC DNA]</scope>
    <source>
        <strain evidence="13">PB4641</strain>
    </source>
</reference>
<name>E3NPC6_CAERE</name>
<evidence type="ECO:0000256" key="2">
    <source>
        <dbReference type="ARBA" id="ARBA00004742"/>
    </source>
</evidence>
<dbReference type="InterPro" id="IPR029009">
    <property type="entry name" value="ASB_dom_sf"/>
</dbReference>
<dbReference type="STRING" id="31234.E3NPC6"/>
<dbReference type="SUPFAM" id="SSF143548">
    <property type="entry name" value="Serine metabolism enzymes domain"/>
    <property type="match status" value="1"/>
</dbReference>
<dbReference type="PANTHER" id="PTHR30182:SF1">
    <property type="entry name" value="L-SERINE DEHYDRATASE 1"/>
    <property type="match status" value="1"/>
</dbReference>
<keyword evidence="7" id="KW-0411">Iron-sulfur</keyword>
<dbReference type="InterPro" id="IPR005130">
    <property type="entry name" value="Ser_deHydtase-like_asu"/>
</dbReference>
<dbReference type="InterPro" id="IPR018647">
    <property type="entry name" value="SLFN_3-like_DNA/RNA_helicase"/>
</dbReference>
<keyword evidence="8" id="KW-0456">Lyase</keyword>
<dbReference type="PANTHER" id="PTHR30182">
    <property type="entry name" value="L-SERINE DEHYDRATASE"/>
    <property type="match status" value="1"/>
</dbReference>
<dbReference type="EMBL" id="DS269345">
    <property type="protein sequence ID" value="EFP12970.1"/>
    <property type="molecule type" value="Genomic_DNA"/>
</dbReference>
<keyword evidence="5" id="KW-0479">Metal-binding</keyword>
<dbReference type="GO" id="GO:0006094">
    <property type="term" value="P:gluconeogenesis"/>
    <property type="evidence" value="ECO:0007669"/>
    <property type="project" value="UniProtKB-KW"/>
</dbReference>
<dbReference type="Proteomes" id="UP000008281">
    <property type="component" value="Unassembled WGS sequence"/>
</dbReference>
<evidence type="ECO:0000313" key="13">
    <source>
        <dbReference type="EMBL" id="EFP12970.1"/>
    </source>
</evidence>
<evidence type="ECO:0000256" key="4">
    <source>
        <dbReference type="ARBA" id="ARBA00022485"/>
    </source>
</evidence>
<evidence type="ECO:0000256" key="5">
    <source>
        <dbReference type="ARBA" id="ARBA00022723"/>
    </source>
</evidence>
<evidence type="ECO:0000256" key="7">
    <source>
        <dbReference type="ARBA" id="ARBA00023014"/>
    </source>
</evidence>
<feature type="domain" description="Serine dehydratase-like alpha subunit" evidence="10">
    <location>
        <begin position="770"/>
        <end position="923"/>
    </location>
</feature>
<feature type="domain" description="Serine dehydratase-like alpha subunit" evidence="10">
    <location>
        <begin position="937"/>
        <end position="1060"/>
    </location>
</feature>
<evidence type="ECO:0000256" key="8">
    <source>
        <dbReference type="ARBA" id="ARBA00023239"/>
    </source>
</evidence>
<dbReference type="HOGENOM" id="CLU_288403_0_0_1"/>
<feature type="domain" description="Serine dehydratase beta chain" evidence="11">
    <location>
        <begin position="583"/>
        <end position="729"/>
    </location>
</feature>
<dbReference type="Gene3D" id="3.40.50.300">
    <property type="entry name" value="P-loop containing nucleotide triphosphate hydrolases"/>
    <property type="match status" value="1"/>
</dbReference>
<dbReference type="InterPro" id="IPR051318">
    <property type="entry name" value="Fe-S_L-Ser"/>
</dbReference>
<evidence type="ECO:0000256" key="6">
    <source>
        <dbReference type="ARBA" id="ARBA00023004"/>
    </source>
</evidence>
<dbReference type="OrthoDB" id="192663at2759"/>
<evidence type="ECO:0008006" key="15">
    <source>
        <dbReference type="Google" id="ProtNLM"/>
    </source>
</evidence>
<keyword evidence="4" id="KW-0004">4Fe-4S</keyword>
<dbReference type="GO" id="GO:0051539">
    <property type="term" value="F:4 iron, 4 sulfur cluster binding"/>
    <property type="evidence" value="ECO:0007669"/>
    <property type="project" value="UniProtKB-KW"/>
</dbReference>
<dbReference type="GO" id="GO:0046872">
    <property type="term" value="F:metal ion binding"/>
    <property type="evidence" value="ECO:0007669"/>
    <property type="project" value="UniProtKB-KW"/>
</dbReference>
<evidence type="ECO:0000256" key="3">
    <source>
        <dbReference type="ARBA" id="ARBA00022432"/>
    </source>
</evidence>
<keyword evidence="6" id="KW-0408">Iron</keyword>
<keyword evidence="3" id="KW-0312">Gluconeogenesis</keyword>
<keyword evidence="14" id="KW-1185">Reference proteome</keyword>
<dbReference type="InterPro" id="IPR005131">
    <property type="entry name" value="Ser_deHydtase_bsu"/>
</dbReference>
<accession>E3NPC6</accession>
<sequence>MTQHRRDPRKQDLDVARILLDDTFHRSACYDLESLLIQWFYSDGLYTVINANDGHRNEEYAGRAAFQPRFREIFEDLRKRGLFRHSLREIENSDFFKLSPFKSLVPDQERAILEILKALFEDIEAGRRTTMVVAGNPGTGKTVVGISLVKTLRDIQTSRGIDDAEQGSSLSDYFAQGYPELLQTLRVGIVVPQQSLRSSIAKIFDRAPGLERSEVLTAYDVGKATEPYDVLVVDEAHRLNQRANQSSGSLNKAFAEINERLFGRDSTEFTQLDWIRAQSTHNILLMDAEQSVRPADLPPEVIGEVVGEAKASQHFFPLRTQMRVKAGADYIGFVRDMLAGRNPERPELGEYEFALFDDIGAMEKLIRKRDRTEGLSRLTAGYAWTWESDPKKTGMKRLPLAKRPYDIEIDGHRWRWNSAEKDWINSPDALDEVGSIHTVQGYDLNYAGVIIGRDLRLDPKSGEIRFDRTQYRDKKGVENNRQRRIVYTDADIERYVKNVYAVLLTRGIRGTYVYVCDEALREHLRTFIPTAFVLERGRHRCSALSSAVLGSSPNRHYDDWCPTSDAASGRTGRSMTDRGVYVSALELFSLGIGPSSSHTVGPMRAGAMFRERLVAASDLERVTRFVVRLQGSLAATGIGHGSPDAVIAGLRGLQPETVDPDLVHGEWDRLDAGETIDVDGVAMTKDDIVFAPFSRHDGHPNSLVLAAEADGETLLSETYLSIGGGFIERVGDPETDAAGTGAVEDPASPQLRHRYASIAELMDVVGDRRIADIAWEDEVALHGAERARAGLDLIWSEMRSCIERGLEAQGVLPGRLGVKRRAAEGLRKLRERDGCDTAEEALALYSLAVNEENAAGRRVVTAPTNGAAGVLPAVLYFATVPGGFNPEAIHTFLPTATAIGSVFKANASISGANAGCQAEVGNANPHPPDNGDRQGKTFKANASISGAEAGCQAEVGSACAMAAAGLTAIRGGSVAQIENAAEIALEHHLGLTCDPVGGLVQIPCIERNAVAASTALTACRLALLGDGTHVVPLDTTIETMRQTGADMSERYKETSTGGLAVNVVEC</sequence>
<comment type="pathway">
    <text evidence="2">Carbohydrate biosynthesis; gluconeogenesis.</text>
</comment>
<feature type="domain" description="Schlafen group 3-like DNA/RNA helicase" evidence="12">
    <location>
        <begin position="129"/>
        <end position="517"/>
    </location>
</feature>
<organism evidence="14">
    <name type="scientific">Caenorhabditis remanei</name>
    <name type="common">Caenorhabditis vulgaris</name>
    <dbReference type="NCBI Taxonomy" id="31234"/>
    <lineage>
        <taxon>Eukaryota</taxon>
        <taxon>Metazoa</taxon>
        <taxon>Ecdysozoa</taxon>
        <taxon>Nematoda</taxon>
        <taxon>Chromadorea</taxon>
        <taxon>Rhabditida</taxon>
        <taxon>Rhabditina</taxon>
        <taxon>Rhabditomorpha</taxon>
        <taxon>Rhabditoidea</taxon>
        <taxon>Rhabditidae</taxon>
        <taxon>Peloderinae</taxon>
        <taxon>Caenorhabditis</taxon>
    </lineage>
</organism>
<evidence type="ECO:0000256" key="1">
    <source>
        <dbReference type="ARBA" id="ARBA00001966"/>
    </source>
</evidence>
<evidence type="ECO:0000256" key="9">
    <source>
        <dbReference type="SAM" id="MobiDB-lite"/>
    </source>
</evidence>